<dbReference type="KEGG" id="zmk:HG535_0F02620"/>
<evidence type="ECO:0000256" key="5">
    <source>
        <dbReference type="ARBA" id="ARBA00022517"/>
    </source>
</evidence>
<keyword evidence="7" id="KW-0539">Nucleus</keyword>
<comment type="subcellular location">
    <subcellularLocation>
        <location evidence="2">Nucleus</location>
        <location evidence="2">Nucleolus</location>
    </subcellularLocation>
</comment>
<feature type="region of interest" description="Disordered" evidence="8">
    <location>
        <begin position="1"/>
        <end position="32"/>
    </location>
</feature>
<dbReference type="OrthoDB" id="285729at2759"/>
<dbReference type="GO" id="GO:0042273">
    <property type="term" value="P:ribosomal large subunit biogenesis"/>
    <property type="evidence" value="ECO:0007669"/>
    <property type="project" value="TreeGrafter"/>
</dbReference>
<feature type="compositionally biased region" description="Basic residues" evidence="8">
    <location>
        <begin position="1"/>
        <end position="29"/>
    </location>
</feature>
<dbReference type="PANTHER" id="PTHR13243:SF1">
    <property type="entry name" value="NUCLEOLAR PROTEIN 16"/>
    <property type="match status" value="1"/>
</dbReference>
<reference evidence="9 10" key="1">
    <citation type="submission" date="2020-07" db="EMBL/GenBank/DDBJ databases">
        <title>The yeast mating-type switching endonuclease HO is a domesticated member of an unorthodox homing genetic element family.</title>
        <authorList>
            <person name="Coughlan A.Y."/>
            <person name="Lombardi L."/>
            <person name="Braun-Galleani S."/>
            <person name="Martos A.R."/>
            <person name="Galeote V."/>
            <person name="Bigey F."/>
            <person name="Dequin S."/>
            <person name="Byrne K.P."/>
            <person name="Wolfe K.H."/>
        </authorList>
    </citation>
    <scope>NUCLEOTIDE SEQUENCE [LARGE SCALE GENOMIC DNA]</scope>
    <source>
        <strain evidence="9 10">NRRL Y-6702</strain>
    </source>
</reference>
<dbReference type="GO" id="GO:0006364">
    <property type="term" value="P:rRNA processing"/>
    <property type="evidence" value="ECO:0007669"/>
    <property type="project" value="UniProtKB-KW"/>
</dbReference>
<evidence type="ECO:0000256" key="8">
    <source>
        <dbReference type="SAM" id="MobiDB-lite"/>
    </source>
</evidence>
<comment type="similarity">
    <text evidence="3">Belongs to the NOP16 family.</text>
</comment>
<dbReference type="Proteomes" id="UP000509704">
    <property type="component" value="Chromosome 6"/>
</dbReference>
<evidence type="ECO:0000313" key="9">
    <source>
        <dbReference type="EMBL" id="QLG73751.1"/>
    </source>
</evidence>
<keyword evidence="6" id="KW-0698">rRNA processing</keyword>
<keyword evidence="10" id="KW-1185">Reference proteome</keyword>
<dbReference type="InterPro" id="IPR019002">
    <property type="entry name" value="Ribosome_biogenesis_Nop16"/>
</dbReference>
<organism evidence="9 10">
    <name type="scientific">Zygotorulaspora mrakii</name>
    <name type="common">Zygosaccharomyces mrakii</name>
    <dbReference type="NCBI Taxonomy" id="42260"/>
    <lineage>
        <taxon>Eukaryota</taxon>
        <taxon>Fungi</taxon>
        <taxon>Dikarya</taxon>
        <taxon>Ascomycota</taxon>
        <taxon>Saccharomycotina</taxon>
        <taxon>Saccharomycetes</taxon>
        <taxon>Saccharomycetales</taxon>
        <taxon>Saccharomycetaceae</taxon>
        <taxon>Zygotorulaspora</taxon>
    </lineage>
</organism>
<evidence type="ECO:0000256" key="4">
    <source>
        <dbReference type="ARBA" id="ARBA00015522"/>
    </source>
</evidence>
<protein>
    <recommendedName>
        <fullName evidence="4">Nucleolar protein 16</fullName>
    </recommendedName>
</protein>
<feature type="region of interest" description="Disordered" evidence="8">
    <location>
        <begin position="57"/>
        <end position="120"/>
    </location>
</feature>
<dbReference type="GO" id="GO:0005730">
    <property type="term" value="C:nucleolus"/>
    <property type="evidence" value="ECO:0007669"/>
    <property type="project" value="UniProtKB-SubCell"/>
</dbReference>
<name>A0A7H9B4Y3_ZYGMR</name>
<evidence type="ECO:0000256" key="3">
    <source>
        <dbReference type="ARBA" id="ARBA00008479"/>
    </source>
</evidence>
<dbReference type="RefSeq" id="XP_037145477.1">
    <property type="nucleotide sequence ID" value="XM_037289582.1"/>
</dbReference>
<gene>
    <name evidence="9" type="ORF">HG535_0F02620</name>
</gene>
<dbReference type="Pfam" id="PF09420">
    <property type="entry name" value="Nop16"/>
    <property type="match status" value="1"/>
</dbReference>
<dbReference type="GeneID" id="59237510"/>
<evidence type="ECO:0000256" key="2">
    <source>
        <dbReference type="ARBA" id="ARBA00004604"/>
    </source>
</evidence>
<proteinExistence type="inferred from homology"/>
<dbReference type="AlphaFoldDB" id="A0A7H9B4Y3"/>
<evidence type="ECO:0000256" key="6">
    <source>
        <dbReference type="ARBA" id="ARBA00022552"/>
    </source>
</evidence>
<keyword evidence="5" id="KW-0690">Ribosome biogenesis</keyword>
<comment type="function">
    <text evidence="1">Involved in the biogenesis of the 60S ribosomal subunit.</text>
</comment>
<evidence type="ECO:0000256" key="7">
    <source>
        <dbReference type="ARBA" id="ARBA00023242"/>
    </source>
</evidence>
<evidence type="ECO:0000256" key="1">
    <source>
        <dbReference type="ARBA" id="ARBA00002889"/>
    </source>
</evidence>
<dbReference type="EMBL" id="CP058609">
    <property type="protein sequence ID" value="QLG73751.1"/>
    <property type="molecule type" value="Genomic_DNA"/>
</dbReference>
<sequence>MTSVRKRKMRKSSLGKATRRTKDKQRKVNIRSNSIIAANWDHSLTMSQNYKKLGLRSKLQKPAGGQETDLKNVVKKAPSIYPSFDQETDDEDQELETKNSSEEEEKVNESELNSDGDFLAGKIPEGEARIQRDDSGNVVKVVYGTMKAFDIDQDVSEIKAQLERDGKESKTEVIKLLEEIANRPVVTKGREQSEREVEWLERLYRKHGDNYKRMFFDKELNIYQQSEADLRRRVLKWKKLHNIN</sequence>
<accession>A0A7H9B4Y3</accession>
<evidence type="ECO:0000313" key="10">
    <source>
        <dbReference type="Proteomes" id="UP000509704"/>
    </source>
</evidence>
<dbReference type="PANTHER" id="PTHR13243">
    <property type="entry name" value="HSPC111 PROTEIN-RELATED"/>
    <property type="match status" value="1"/>
</dbReference>